<evidence type="ECO:0000313" key="3">
    <source>
        <dbReference type="Proteomes" id="UP000054485"/>
    </source>
</evidence>
<accession>A0A0D0AKH7</accession>
<name>A0A0D0AKH7_9AGAM</name>
<sequence>MSAYKYQAHLAARSTGEQKKKSRHHDIPPPKYMEEPVSQNFHPPVFARAHAQQFIDSQRGDSSAHAPYAAMEPPSYNHFASQGAYRARISERVQSRAELSELVFD</sequence>
<feature type="compositionally biased region" description="Basic and acidic residues" evidence="1">
    <location>
        <begin position="25"/>
        <end position="34"/>
    </location>
</feature>
<dbReference type="EMBL" id="KN835241">
    <property type="protein sequence ID" value="KIK42351.1"/>
    <property type="molecule type" value="Genomic_DNA"/>
</dbReference>
<dbReference type="AlphaFoldDB" id="A0A0D0AKH7"/>
<dbReference type="OrthoDB" id="2634969at2759"/>
<keyword evidence="3" id="KW-1185">Reference proteome</keyword>
<feature type="region of interest" description="Disordered" evidence="1">
    <location>
        <begin position="1"/>
        <end position="38"/>
    </location>
</feature>
<dbReference type="InParanoid" id="A0A0D0AKH7"/>
<dbReference type="Proteomes" id="UP000054485">
    <property type="component" value="Unassembled WGS sequence"/>
</dbReference>
<proteinExistence type="predicted"/>
<gene>
    <name evidence="2" type="ORF">CY34DRAFT_106904</name>
</gene>
<reference evidence="2 3" key="1">
    <citation type="submission" date="2014-04" db="EMBL/GenBank/DDBJ databases">
        <authorList>
            <consortium name="DOE Joint Genome Institute"/>
            <person name="Kuo A."/>
            <person name="Ruytinx J."/>
            <person name="Rineau F."/>
            <person name="Colpaert J."/>
            <person name="Kohler A."/>
            <person name="Nagy L.G."/>
            <person name="Floudas D."/>
            <person name="Copeland A."/>
            <person name="Barry K.W."/>
            <person name="Cichocki N."/>
            <person name="Veneault-Fourrey C."/>
            <person name="LaButti K."/>
            <person name="Lindquist E.A."/>
            <person name="Lipzen A."/>
            <person name="Lundell T."/>
            <person name="Morin E."/>
            <person name="Murat C."/>
            <person name="Sun H."/>
            <person name="Tunlid A."/>
            <person name="Henrissat B."/>
            <person name="Grigoriev I.V."/>
            <person name="Hibbett D.S."/>
            <person name="Martin F."/>
            <person name="Nordberg H.P."/>
            <person name="Cantor M.N."/>
            <person name="Hua S.X."/>
        </authorList>
    </citation>
    <scope>NUCLEOTIDE SEQUENCE [LARGE SCALE GENOMIC DNA]</scope>
    <source>
        <strain evidence="2 3">UH-Slu-Lm8-n1</strain>
    </source>
</reference>
<organism evidence="2 3">
    <name type="scientific">Suillus luteus UH-Slu-Lm8-n1</name>
    <dbReference type="NCBI Taxonomy" id="930992"/>
    <lineage>
        <taxon>Eukaryota</taxon>
        <taxon>Fungi</taxon>
        <taxon>Dikarya</taxon>
        <taxon>Basidiomycota</taxon>
        <taxon>Agaricomycotina</taxon>
        <taxon>Agaricomycetes</taxon>
        <taxon>Agaricomycetidae</taxon>
        <taxon>Boletales</taxon>
        <taxon>Suillineae</taxon>
        <taxon>Suillaceae</taxon>
        <taxon>Suillus</taxon>
    </lineage>
</organism>
<dbReference type="HOGENOM" id="CLU_2238363_0_0_1"/>
<evidence type="ECO:0000256" key="1">
    <source>
        <dbReference type="SAM" id="MobiDB-lite"/>
    </source>
</evidence>
<reference evidence="3" key="2">
    <citation type="submission" date="2015-01" db="EMBL/GenBank/DDBJ databases">
        <title>Evolutionary Origins and Diversification of the Mycorrhizal Mutualists.</title>
        <authorList>
            <consortium name="DOE Joint Genome Institute"/>
            <consortium name="Mycorrhizal Genomics Consortium"/>
            <person name="Kohler A."/>
            <person name="Kuo A."/>
            <person name="Nagy L.G."/>
            <person name="Floudas D."/>
            <person name="Copeland A."/>
            <person name="Barry K.W."/>
            <person name="Cichocki N."/>
            <person name="Veneault-Fourrey C."/>
            <person name="LaButti K."/>
            <person name="Lindquist E.A."/>
            <person name="Lipzen A."/>
            <person name="Lundell T."/>
            <person name="Morin E."/>
            <person name="Murat C."/>
            <person name="Riley R."/>
            <person name="Ohm R."/>
            <person name="Sun H."/>
            <person name="Tunlid A."/>
            <person name="Henrissat B."/>
            <person name="Grigoriev I.V."/>
            <person name="Hibbett D.S."/>
            <person name="Martin F."/>
        </authorList>
    </citation>
    <scope>NUCLEOTIDE SEQUENCE [LARGE SCALE GENOMIC DNA]</scope>
    <source>
        <strain evidence="3">UH-Slu-Lm8-n1</strain>
    </source>
</reference>
<evidence type="ECO:0000313" key="2">
    <source>
        <dbReference type="EMBL" id="KIK42351.1"/>
    </source>
</evidence>
<protein>
    <submittedName>
        <fullName evidence="2">Unplaced genomic scaffold CY34scaffold_110, whole genome shotgun sequence</fullName>
    </submittedName>
</protein>